<dbReference type="EMBL" id="BSSD01000001">
    <property type="protein sequence ID" value="GLW89288.1"/>
    <property type="molecule type" value="Genomic_DNA"/>
</dbReference>
<gene>
    <name evidence="1" type="ORF">Aglo03_01040</name>
</gene>
<comment type="caution">
    <text evidence="1">The sequence shown here is derived from an EMBL/GenBank/DDBJ whole genome shotgun (WGS) entry which is preliminary data.</text>
</comment>
<dbReference type="AlphaFoldDB" id="A0A9W6QF38"/>
<accession>A0A9W6QF38</accession>
<dbReference type="Gene3D" id="2.60.120.200">
    <property type="match status" value="1"/>
</dbReference>
<protein>
    <submittedName>
        <fullName evidence="1">Uncharacterized protein</fullName>
    </submittedName>
</protein>
<reference evidence="1" key="1">
    <citation type="submission" date="2023-02" db="EMBL/GenBank/DDBJ databases">
        <title>Actinokineospora globicatena NBRC 15670.</title>
        <authorList>
            <person name="Ichikawa N."/>
            <person name="Sato H."/>
            <person name="Tonouchi N."/>
        </authorList>
    </citation>
    <scope>NUCLEOTIDE SEQUENCE</scope>
    <source>
        <strain evidence="1">NBRC 15670</strain>
    </source>
</reference>
<organism evidence="1 2">
    <name type="scientific">Actinokineospora globicatena</name>
    <dbReference type="NCBI Taxonomy" id="103729"/>
    <lineage>
        <taxon>Bacteria</taxon>
        <taxon>Bacillati</taxon>
        <taxon>Actinomycetota</taxon>
        <taxon>Actinomycetes</taxon>
        <taxon>Pseudonocardiales</taxon>
        <taxon>Pseudonocardiaceae</taxon>
        <taxon>Actinokineospora</taxon>
    </lineage>
</organism>
<keyword evidence="2" id="KW-1185">Reference proteome</keyword>
<evidence type="ECO:0000313" key="2">
    <source>
        <dbReference type="Proteomes" id="UP001165042"/>
    </source>
</evidence>
<sequence length="96" mass="10196">MERLLGVRESCPRWWSAAIVAASGPVDLQHPAVRLRQPGHQFAGSIDDAQVWQRPLSARDVRDLATAPVAQAAYGLAEGAATALETGATGDEYQGN</sequence>
<proteinExistence type="predicted"/>
<evidence type="ECO:0000313" key="1">
    <source>
        <dbReference type="EMBL" id="GLW89288.1"/>
    </source>
</evidence>
<name>A0A9W6QF38_9PSEU</name>
<dbReference type="Proteomes" id="UP001165042">
    <property type="component" value="Unassembled WGS sequence"/>
</dbReference>